<dbReference type="InterPro" id="IPR013656">
    <property type="entry name" value="PAS_4"/>
</dbReference>
<keyword evidence="2" id="KW-1133">Transmembrane helix</keyword>
<dbReference type="Pfam" id="PF00563">
    <property type="entry name" value="EAL"/>
    <property type="match status" value="1"/>
</dbReference>
<keyword evidence="8" id="KW-1185">Reference proteome</keyword>
<feature type="domain" description="GGDEF" evidence="6">
    <location>
        <begin position="815"/>
        <end position="948"/>
    </location>
</feature>
<dbReference type="PROSITE" id="PS50112">
    <property type="entry name" value="PAS"/>
    <property type="match status" value="4"/>
</dbReference>
<dbReference type="InterPro" id="IPR052155">
    <property type="entry name" value="Biofilm_reg_signaling"/>
</dbReference>
<dbReference type="InterPro" id="IPR013767">
    <property type="entry name" value="PAS_fold"/>
</dbReference>
<dbReference type="NCBIfam" id="TIGR00254">
    <property type="entry name" value="GGDEF"/>
    <property type="match status" value="1"/>
</dbReference>
<dbReference type="SUPFAM" id="SSF55073">
    <property type="entry name" value="Nucleotide cyclase"/>
    <property type="match status" value="1"/>
</dbReference>
<dbReference type="AlphaFoldDB" id="A0A848G490"/>
<feature type="domain" description="EAL" evidence="5">
    <location>
        <begin position="957"/>
        <end position="1211"/>
    </location>
</feature>
<dbReference type="Gene3D" id="3.20.20.450">
    <property type="entry name" value="EAL domain"/>
    <property type="match status" value="1"/>
</dbReference>
<dbReference type="InterPro" id="IPR029787">
    <property type="entry name" value="Nucleotide_cyclase"/>
</dbReference>
<dbReference type="InterPro" id="IPR000700">
    <property type="entry name" value="PAS-assoc_C"/>
</dbReference>
<comment type="caution">
    <text evidence="7">The sequence shown here is derived from an EMBL/GenBank/DDBJ whole genome shotgun (WGS) entry which is preliminary data.</text>
</comment>
<dbReference type="SMART" id="SM00267">
    <property type="entry name" value="GGDEF"/>
    <property type="match status" value="1"/>
</dbReference>
<feature type="transmembrane region" description="Helical" evidence="2">
    <location>
        <begin position="41"/>
        <end position="62"/>
    </location>
</feature>
<sequence>MQVTPLRLFFSTLRQWTLGWGIGLVAVLFFMPASFSLGPGWVALHSVLEILAVTVSAMVFMVGRNALVLNGSMAGAHVGGLFLLVALLDMAHLLSFPGMPDWLTRNQDAKSIAFWLAGRLVMAVGLFISVSLDWSKQGSARLQRSMLVAVLASAALLIPSVAMLAEAYPGIFWDGGLTRIKIGVEYLVIAILCLVLLQELRRGSTPAPYAREGMITAVLTLIASEWCFVAYTRSNDVFILMGHLYKVVGYFVLYRTLIGGMIREPHRRLIEAEQVAARKGEEMEAMFMSSPDGVILVGETGEILRVNPHFSGLTGYEEEHVRGLPIDVLLPERFRGSHREKVMGYMAAPLSRSMAGGQELYARRRDGSEFPVDIALSPVVLDGRRCVIATMRDVGERVRMTRQLRESELRVRSFLDNSADWVWEMDPAGAITYSSQRVRDLLGYRPEEVVGRSLFSFMTEADAAQLSPLVREIVVRREPLLHMDHTNRASSGELRVVETNAAPYFEQDGRFMGYRGITRDVSHQRALQKALEKSERIFRHAFDDFPTGMAFVDCNGVVLRVNTFLGELLGYAPGELEQLALNSLFPVEQRLNVARDILALCEGRLPLYSAELKMLRKDGQHCWARVAAALVDAADGTVGPLLLMISDISVEKEATSHNARLLAIIERMGDAVAVADREGRNLYLNPYGRTMLGIGLNEDISGESLEDHHSRSVAQFIRNRALPQAEKHGVWEGETVWRSRSGEEIATWQVIMTHKDANGAFEYWTTVARDIRERKMMEDRLSFQATHDALTGMPNRLLMRDRLQQAIANARRERKLMAVVFLDVDNFKRINDTLGHAHGDQVLLEVASRLREVLRHSDTLARQGGDEFIALLPGLNTVNDVVGIVDKMVQVLGRVIVVDGREIYVTASLGVSVYPFDHDNGDELLRKADVAMYRAKEQGRNGYQFYTSDMDERFNLDLQMEVDLRHGISNEELFLLYQPKVSLLSGQVTGFEALVRWRHPQRGIVSPGEFIPIAERSMLIAHLGEWVIREACRQIRLWRDAGVAVLPVAVNVSAQQFEYMDVARLIRTALADAALEGELLELEITEGVLMRDPLATTRVLTQIKGLGVNIAVDDFGTGYSSLGYLKQFPVDVLKIDRSFVDEVSTNADDAAIVRAIVSMAHNLDIQVVAEGVETAEQLAFLRECECDFVQGYFFSRPVAPAEAVAFSARHGAARSVPVEAGE</sequence>
<evidence type="ECO:0000256" key="1">
    <source>
        <dbReference type="ARBA" id="ARBA00051114"/>
    </source>
</evidence>
<feature type="transmembrane region" description="Helical" evidence="2">
    <location>
        <begin position="114"/>
        <end position="134"/>
    </location>
</feature>
<dbReference type="SMART" id="SM00086">
    <property type="entry name" value="PAC"/>
    <property type="match status" value="4"/>
</dbReference>
<dbReference type="RefSeq" id="WP_169145531.1">
    <property type="nucleotide sequence ID" value="NZ_JABBGA010000006.1"/>
</dbReference>
<feature type="transmembrane region" description="Helical" evidence="2">
    <location>
        <begin position="237"/>
        <end position="258"/>
    </location>
</feature>
<dbReference type="InterPro" id="IPR001610">
    <property type="entry name" value="PAC"/>
</dbReference>
<dbReference type="NCBIfam" id="TIGR00229">
    <property type="entry name" value="sensory_box"/>
    <property type="match status" value="4"/>
</dbReference>
<feature type="domain" description="PAS" evidence="3">
    <location>
        <begin position="407"/>
        <end position="477"/>
    </location>
</feature>
<dbReference type="Pfam" id="PF00989">
    <property type="entry name" value="PAS"/>
    <property type="match status" value="1"/>
</dbReference>
<feature type="domain" description="PAC" evidence="4">
    <location>
        <begin position="608"/>
        <end position="660"/>
    </location>
</feature>
<feature type="transmembrane region" description="Helical" evidence="2">
    <location>
        <begin position="180"/>
        <end position="197"/>
    </location>
</feature>
<dbReference type="InterPro" id="IPR000014">
    <property type="entry name" value="PAS"/>
</dbReference>
<feature type="transmembrane region" description="Helical" evidence="2">
    <location>
        <begin position="146"/>
        <end position="168"/>
    </location>
</feature>
<dbReference type="InterPro" id="IPR035919">
    <property type="entry name" value="EAL_sf"/>
</dbReference>
<accession>A0A848G490</accession>
<dbReference type="SMART" id="SM00091">
    <property type="entry name" value="PAS"/>
    <property type="match status" value="4"/>
</dbReference>
<dbReference type="InterPro" id="IPR001633">
    <property type="entry name" value="EAL_dom"/>
</dbReference>
<evidence type="ECO:0000259" key="4">
    <source>
        <dbReference type="PROSITE" id="PS50113"/>
    </source>
</evidence>
<reference evidence="7 8" key="1">
    <citation type="submission" date="2020-04" db="EMBL/GenBank/DDBJ databases">
        <title>Zoogloea sp. G-4-1-14 isolated from soil.</title>
        <authorList>
            <person name="Dahal R.H."/>
        </authorList>
    </citation>
    <scope>NUCLEOTIDE SEQUENCE [LARGE SCALE GENOMIC DNA]</scope>
    <source>
        <strain evidence="7 8">G-4-1-14</strain>
    </source>
</reference>
<dbReference type="InterPro" id="IPR033425">
    <property type="entry name" value="MASE3"/>
</dbReference>
<feature type="domain" description="PAS" evidence="3">
    <location>
        <begin position="279"/>
        <end position="332"/>
    </location>
</feature>
<dbReference type="Pfam" id="PF00990">
    <property type="entry name" value="GGDEF"/>
    <property type="match status" value="1"/>
</dbReference>
<protein>
    <submittedName>
        <fullName evidence="7">EAL domain-containing protein</fullName>
    </submittedName>
</protein>
<keyword evidence="2" id="KW-0812">Transmembrane</keyword>
<gene>
    <name evidence="7" type="ORF">HHL15_09520</name>
</gene>
<feature type="domain" description="PAS" evidence="3">
    <location>
        <begin position="534"/>
        <end position="576"/>
    </location>
</feature>
<evidence type="ECO:0000256" key="2">
    <source>
        <dbReference type="SAM" id="Phobius"/>
    </source>
</evidence>
<dbReference type="InterPro" id="IPR000160">
    <property type="entry name" value="GGDEF_dom"/>
</dbReference>
<dbReference type="FunFam" id="3.20.20.450:FF:000001">
    <property type="entry name" value="Cyclic di-GMP phosphodiesterase yahA"/>
    <property type="match status" value="1"/>
</dbReference>
<dbReference type="PROSITE" id="PS50887">
    <property type="entry name" value="GGDEF"/>
    <property type="match status" value="1"/>
</dbReference>
<comment type="catalytic activity">
    <reaction evidence="1">
        <text>3',3'-c-di-GMP + H2O = 5'-phosphoguanylyl(3'-&gt;5')guanosine + H(+)</text>
        <dbReference type="Rhea" id="RHEA:24902"/>
        <dbReference type="ChEBI" id="CHEBI:15377"/>
        <dbReference type="ChEBI" id="CHEBI:15378"/>
        <dbReference type="ChEBI" id="CHEBI:58754"/>
        <dbReference type="ChEBI" id="CHEBI:58805"/>
        <dbReference type="EC" id="3.1.4.52"/>
    </reaction>
    <physiologicalReaction direction="left-to-right" evidence="1">
        <dbReference type="Rhea" id="RHEA:24903"/>
    </physiologicalReaction>
</comment>
<keyword evidence="2" id="KW-0472">Membrane</keyword>
<name>A0A848G490_9RHOO</name>
<feature type="domain" description="PAC" evidence="4">
    <location>
        <begin position="481"/>
        <end position="533"/>
    </location>
</feature>
<dbReference type="EMBL" id="JABBGA010000006">
    <property type="protein sequence ID" value="NML25980.1"/>
    <property type="molecule type" value="Genomic_DNA"/>
</dbReference>
<dbReference type="GO" id="GO:0071111">
    <property type="term" value="F:cyclic-guanylate-specific phosphodiesterase activity"/>
    <property type="evidence" value="ECO:0007669"/>
    <property type="project" value="UniProtKB-EC"/>
</dbReference>
<dbReference type="SUPFAM" id="SSF55785">
    <property type="entry name" value="PYP-like sensor domain (PAS domain)"/>
    <property type="match status" value="4"/>
</dbReference>
<feature type="transmembrane region" description="Helical" evidence="2">
    <location>
        <begin position="74"/>
        <end position="94"/>
    </location>
</feature>
<dbReference type="SUPFAM" id="SSF141868">
    <property type="entry name" value="EAL domain-like"/>
    <property type="match status" value="1"/>
</dbReference>
<dbReference type="GO" id="GO:0006355">
    <property type="term" value="P:regulation of DNA-templated transcription"/>
    <property type="evidence" value="ECO:0007669"/>
    <property type="project" value="InterPro"/>
</dbReference>
<dbReference type="PANTHER" id="PTHR44757:SF2">
    <property type="entry name" value="BIOFILM ARCHITECTURE MAINTENANCE PROTEIN MBAA"/>
    <property type="match status" value="1"/>
</dbReference>
<feature type="domain" description="PAS" evidence="3">
    <location>
        <begin position="657"/>
        <end position="698"/>
    </location>
</feature>
<evidence type="ECO:0000313" key="7">
    <source>
        <dbReference type="EMBL" id="NML25980.1"/>
    </source>
</evidence>
<organism evidence="7 8">
    <name type="scientific">Zoogloea dura</name>
    <dbReference type="NCBI Taxonomy" id="2728840"/>
    <lineage>
        <taxon>Bacteria</taxon>
        <taxon>Pseudomonadati</taxon>
        <taxon>Pseudomonadota</taxon>
        <taxon>Betaproteobacteria</taxon>
        <taxon>Rhodocyclales</taxon>
        <taxon>Zoogloeaceae</taxon>
        <taxon>Zoogloea</taxon>
    </lineage>
</organism>
<dbReference type="GO" id="GO:0071732">
    <property type="term" value="P:cellular response to nitric oxide"/>
    <property type="evidence" value="ECO:0007669"/>
    <property type="project" value="UniProtKB-ARBA"/>
</dbReference>
<dbReference type="Gene3D" id="3.30.450.20">
    <property type="entry name" value="PAS domain"/>
    <property type="match status" value="4"/>
</dbReference>
<evidence type="ECO:0000259" key="6">
    <source>
        <dbReference type="PROSITE" id="PS50887"/>
    </source>
</evidence>
<dbReference type="PROSITE" id="PS50883">
    <property type="entry name" value="EAL"/>
    <property type="match status" value="1"/>
</dbReference>
<dbReference type="CDD" id="cd01949">
    <property type="entry name" value="GGDEF"/>
    <property type="match status" value="1"/>
</dbReference>
<dbReference type="FunFam" id="3.30.70.270:FF:000001">
    <property type="entry name" value="Diguanylate cyclase domain protein"/>
    <property type="match status" value="1"/>
</dbReference>
<dbReference type="Pfam" id="PF13426">
    <property type="entry name" value="PAS_9"/>
    <property type="match status" value="1"/>
</dbReference>
<dbReference type="InterPro" id="IPR035965">
    <property type="entry name" value="PAS-like_dom_sf"/>
</dbReference>
<dbReference type="InterPro" id="IPR043128">
    <property type="entry name" value="Rev_trsase/Diguanyl_cyclase"/>
</dbReference>
<dbReference type="CDD" id="cd01948">
    <property type="entry name" value="EAL"/>
    <property type="match status" value="1"/>
</dbReference>
<evidence type="ECO:0000259" key="5">
    <source>
        <dbReference type="PROSITE" id="PS50883"/>
    </source>
</evidence>
<evidence type="ECO:0000313" key="8">
    <source>
        <dbReference type="Proteomes" id="UP000580043"/>
    </source>
</evidence>
<proteinExistence type="predicted"/>
<dbReference type="Proteomes" id="UP000580043">
    <property type="component" value="Unassembled WGS sequence"/>
</dbReference>
<dbReference type="Gene3D" id="3.30.70.270">
    <property type="match status" value="1"/>
</dbReference>
<dbReference type="SMART" id="SM00052">
    <property type="entry name" value="EAL"/>
    <property type="match status" value="1"/>
</dbReference>
<dbReference type="Pfam" id="PF17159">
    <property type="entry name" value="MASE3"/>
    <property type="match status" value="1"/>
</dbReference>
<dbReference type="PROSITE" id="PS50113">
    <property type="entry name" value="PAC"/>
    <property type="match status" value="2"/>
</dbReference>
<feature type="transmembrane region" description="Helical" evidence="2">
    <location>
        <begin position="16"/>
        <end position="35"/>
    </location>
</feature>
<dbReference type="PANTHER" id="PTHR44757">
    <property type="entry name" value="DIGUANYLATE CYCLASE DGCP"/>
    <property type="match status" value="1"/>
</dbReference>
<evidence type="ECO:0000259" key="3">
    <source>
        <dbReference type="PROSITE" id="PS50112"/>
    </source>
</evidence>
<dbReference type="Pfam" id="PF08448">
    <property type="entry name" value="PAS_4"/>
    <property type="match status" value="2"/>
</dbReference>
<dbReference type="CDD" id="cd00130">
    <property type="entry name" value="PAS"/>
    <property type="match status" value="3"/>
</dbReference>